<evidence type="ECO:0000313" key="3">
    <source>
        <dbReference type="Proteomes" id="UP000284379"/>
    </source>
</evidence>
<evidence type="ECO:0000259" key="1">
    <source>
        <dbReference type="Pfam" id="PF09413"/>
    </source>
</evidence>
<dbReference type="EMBL" id="QSGO01000003">
    <property type="protein sequence ID" value="RHB37009.1"/>
    <property type="molecule type" value="Genomic_DNA"/>
</dbReference>
<gene>
    <name evidence="2" type="ORF">DW888_05510</name>
</gene>
<dbReference type="Pfam" id="PF09413">
    <property type="entry name" value="DUF2007"/>
    <property type="match status" value="1"/>
</dbReference>
<proteinExistence type="predicted"/>
<name>A0A413VTX1_9BACE</name>
<dbReference type="GeneID" id="69504809"/>
<feature type="domain" description="DUF2007" evidence="1">
    <location>
        <begin position="11"/>
        <end position="71"/>
    </location>
</feature>
<reference evidence="2 3" key="1">
    <citation type="submission" date="2018-08" db="EMBL/GenBank/DDBJ databases">
        <title>A genome reference for cultivated species of the human gut microbiota.</title>
        <authorList>
            <person name="Zou Y."/>
            <person name="Xue W."/>
            <person name="Luo G."/>
        </authorList>
    </citation>
    <scope>NUCLEOTIDE SEQUENCE [LARGE SCALE GENOMIC DNA]</scope>
    <source>
        <strain evidence="2 3">AM40-30BH</strain>
    </source>
</reference>
<comment type="caution">
    <text evidence="2">The sequence shown here is derived from an EMBL/GenBank/DDBJ whole genome shotgun (WGS) entry which is preliminary data.</text>
</comment>
<accession>A0A413VTX1</accession>
<dbReference type="AlphaFoldDB" id="A0A413VTX1"/>
<dbReference type="NCBIfam" id="NF040569">
    <property type="entry name" value="DUF2007_rel"/>
    <property type="match status" value="1"/>
</dbReference>
<dbReference type="SUPFAM" id="SSF54913">
    <property type="entry name" value="GlnB-like"/>
    <property type="match status" value="1"/>
</dbReference>
<organism evidence="2 3">
    <name type="scientific">Bacteroides nordii</name>
    <dbReference type="NCBI Taxonomy" id="291645"/>
    <lineage>
        <taxon>Bacteria</taxon>
        <taxon>Pseudomonadati</taxon>
        <taxon>Bacteroidota</taxon>
        <taxon>Bacteroidia</taxon>
        <taxon>Bacteroidales</taxon>
        <taxon>Bacteroidaceae</taxon>
        <taxon>Bacteroides</taxon>
    </lineage>
</organism>
<dbReference type="InterPro" id="IPR011322">
    <property type="entry name" value="N-reg_PII-like_a/b"/>
</dbReference>
<dbReference type="Proteomes" id="UP000284379">
    <property type="component" value="Unassembled WGS sequence"/>
</dbReference>
<dbReference type="InterPro" id="IPR018551">
    <property type="entry name" value="DUF2007"/>
</dbReference>
<dbReference type="RefSeq" id="WP_002558983.1">
    <property type="nucleotide sequence ID" value="NZ_CABJFV010000003.1"/>
</dbReference>
<protein>
    <submittedName>
        <fullName evidence="2">DUF2007 domain-containing protein</fullName>
    </submittedName>
</protein>
<evidence type="ECO:0000313" key="2">
    <source>
        <dbReference type="EMBL" id="RHB37009.1"/>
    </source>
</evidence>
<sequence length="77" mass="8701">MKEEDNSRLIEVFSGSRWEAELIKGLLESNEIDAALKDGLITTIAPYISPTVSVMVKEDNYEPAMEIIRSREKAEND</sequence>